<sequence length="121" mass="13967">MWHAGSPLPLVAGKKLPDATMPLEVPAAYMRERWPQLRGGWDNYYHKADMMGFSLVEAYADVKQDAMGVARPKRGPDRQQEKPIQHIYLNELAEFVRPMAQSLSWVWQDTNRPAKSDKDER</sequence>
<accession>A0A7S4BNG2</accession>
<proteinExistence type="predicted"/>
<evidence type="ECO:0000313" key="1">
    <source>
        <dbReference type="EMBL" id="CAE0771602.1"/>
    </source>
</evidence>
<dbReference type="AlphaFoldDB" id="A0A7S4BNG2"/>
<name>A0A7S4BNG2_CHRCT</name>
<dbReference type="EMBL" id="HBIZ01037942">
    <property type="protein sequence ID" value="CAE0771602.1"/>
    <property type="molecule type" value="Transcribed_RNA"/>
</dbReference>
<gene>
    <name evidence="1" type="ORF">PCAR00345_LOCUS24214</name>
</gene>
<organism evidence="1">
    <name type="scientific">Chrysotila carterae</name>
    <name type="common">Marine alga</name>
    <name type="synonym">Syracosphaera carterae</name>
    <dbReference type="NCBI Taxonomy" id="13221"/>
    <lineage>
        <taxon>Eukaryota</taxon>
        <taxon>Haptista</taxon>
        <taxon>Haptophyta</taxon>
        <taxon>Prymnesiophyceae</taxon>
        <taxon>Isochrysidales</taxon>
        <taxon>Isochrysidaceae</taxon>
        <taxon>Chrysotila</taxon>
    </lineage>
</organism>
<reference evidence="1" key="1">
    <citation type="submission" date="2021-01" db="EMBL/GenBank/DDBJ databases">
        <authorList>
            <person name="Corre E."/>
            <person name="Pelletier E."/>
            <person name="Niang G."/>
            <person name="Scheremetjew M."/>
            <person name="Finn R."/>
            <person name="Kale V."/>
            <person name="Holt S."/>
            <person name="Cochrane G."/>
            <person name="Meng A."/>
            <person name="Brown T."/>
            <person name="Cohen L."/>
        </authorList>
    </citation>
    <scope>NUCLEOTIDE SEQUENCE</scope>
    <source>
        <strain evidence="1">CCMP645</strain>
    </source>
</reference>
<protein>
    <submittedName>
        <fullName evidence="1">Uncharacterized protein</fullName>
    </submittedName>
</protein>